<reference evidence="3" key="1">
    <citation type="journal article" date="2019" name="Int. J. Syst. Evol. Microbiol.">
        <title>The Global Catalogue of Microorganisms (GCM) 10K type strain sequencing project: providing services to taxonomists for standard genome sequencing and annotation.</title>
        <authorList>
            <consortium name="The Broad Institute Genomics Platform"/>
            <consortium name="The Broad Institute Genome Sequencing Center for Infectious Disease"/>
            <person name="Wu L."/>
            <person name="Ma J."/>
        </authorList>
    </citation>
    <scope>NUCLEOTIDE SEQUENCE [LARGE SCALE GENOMIC DNA]</scope>
    <source>
        <strain evidence="3">CGMCC 4.7638</strain>
    </source>
</reference>
<dbReference type="Proteomes" id="UP001597542">
    <property type="component" value="Unassembled WGS sequence"/>
</dbReference>
<keyword evidence="1" id="KW-0812">Transmembrane</keyword>
<gene>
    <name evidence="2" type="ORF">ACFSUT_28380</name>
</gene>
<feature type="transmembrane region" description="Helical" evidence="1">
    <location>
        <begin position="126"/>
        <end position="150"/>
    </location>
</feature>
<keyword evidence="1" id="KW-1133">Transmembrane helix</keyword>
<evidence type="ECO:0000313" key="2">
    <source>
        <dbReference type="EMBL" id="MFD2484225.1"/>
    </source>
</evidence>
<comment type="caution">
    <text evidence="2">The sequence shown here is derived from an EMBL/GenBank/DDBJ whole genome shotgun (WGS) entry which is preliminary data.</text>
</comment>
<feature type="transmembrane region" description="Helical" evidence="1">
    <location>
        <begin position="20"/>
        <end position="41"/>
    </location>
</feature>
<organism evidence="2 3">
    <name type="scientific">Amycolatopsis albidoflavus</name>
    <dbReference type="NCBI Taxonomy" id="102226"/>
    <lineage>
        <taxon>Bacteria</taxon>
        <taxon>Bacillati</taxon>
        <taxon>Actinomycetota</taxon>
        <taxon>Actinomycetes</taxon>
        <taxon>Pseudonocardiales</taxon>
        <taxon>Pseudonocardiaceae</taxon>
        <taxon>Amycolatopsis</taxon>
    </lineage>
</organism>
<evidence type="ECO:0008006" key="4">
    <source>
        <dbReference type="Google" id="ProtNLM"/>
    </source>
</evidence>
<accession>A0ABW5I7E0</accession>
<sequence length="159" mass="16770">MSHTLVRRFRPTAWTRSLQIATVVCSLVFTVGTILQNFLVIDLDMLRLALQSAGASASDAPGFLIGLRTVGCLYIVGNAVGLLALRGRTWTFWVVVAVNVTQAAGVFAIPPAVFDASVTLHGPAGILPSAITDGGAALLALVLLGSLVAFRTPWAQRRD</sequence>
<evidence type="ECO:0000256" key="1">
    <source>
        <dbReference type="SAM" id="Phobius"/>
    </source>
</evidence>
<dbReference type="EMBL" id="JBHUKQ010000014">
    <property type="protein sequence ID" value="MFD2484225.1"/>
    <property type="molecule type" value="Genomic_DNA"/>
</dbReference>
<name>A0ABW5I7E0_9PSEU</name>
<proteinExistence type="predicted"/>
<feature type="transmembrane region" description="Helical" evidence="1">
    <location>
        <begin position="61"/>
        <end position="85"/>
    </location>
</feature>
<dbReference type="RefSeq" id="WP_344282993.1">
    <property type="nucleotide sequence ID" value="NZ_BAAAHV010000022.1"/>
</dbReference>
<evidence type="ECO:0000313" key="3">
    <source>
        <dbReference type="Proteomes" id="UP001597542"/>
    </source>
</evidence>
<feature type="transmembrane region" description="Helical" evidence="1">
    <location>
        <begin position="92"/>
        <end position="114"/>
    </location>
</feature>
<keyword evidence="3" id="KW-1185">Reference proteome</keyword>
<protein>
    <recommendedName>
        <fullName evidence="4">DUF2127 domain-containing protein</fullName>
    </recommendedName>
</protein>
<keyword evidence="1" id="KW-0472">Membrane</keyword>